<keyword evidence="5 9" id="KW-1133">Transmembrane helix</keyword>
<dbReference type="EMBL" id="JAKCXM010000206">
    <property type="protein sequence ID" value="KAJ0398717.1"/>
    <property type="molecule type" value="Genomic_DNA"/>
</dbReference>
<evidence type="ECO:0000259" key="10">
    <source>
        <dbReference type="PROSITE" id="PS50222"/>
    </source>
</evidence>
<proteinExistence type="inferred from homology"/>
<feature type="region of interest" description="Disordered" evidence="8">
    <location>
        <begin position="419"/>
        <end position="444"/>
    </location>
</feature>
<reference evidence="11" key="1">
    <citation type="submission" date="2021-12" db="EMBL/GenBank/DDBJ databases">
        <title>Prjna785345.</title>
        <authorList>
            <person name="Rujirawat T."/>
            <person name="Krajaejun T."/>
        </authorList>
    </citation>
    <scope>NUCLEOTIDE SEQUENCE</scope>
    <source>
        <strain evidence="11">Pi057C3</strain>
    </source>
</reference>
<feature type="domain" description="EF-hand" evidence="10">
    <location>
        <begin position="566"/>
        <end position="601"/>
    </location>
</feature>
<dbReference type="GO" id="GO:0006952">
    <property type="term" value="P:defense response"/>
    <property type="evidence" value="ECO:0007669"/>
    <property type="project" value="UniProtKB-KW"/>
</dbReference>
<evidence type="ECO:0000256" key="1">
    <source>
        <dbReference type="ARBA" id="ARBA00004141"/>
    </source>
</evidence>
<feature type="compositionally biased region" description="Basic and acidic residues" evidence="8">
    <location>
        <begin position="792"/>
        <end position="810"/>
    </location>
</feature>
<protein>
    <recommendedName>
        <fullName evidence="10">EF-hand domain-containing protein</fullName>
    </recommendedName>
</protein>
<dbReference type="InterPro" id="IPR004326">
    <property type="entry name" value="Mlo"/>
</dbReference>
<sequence>MAGVSFFRVGDNVELWRVVAFLALLIAFVMALEQLMHRAEHRLHRYPKYHEMLSKVYRELMILGLVGLGVKIGKEASLVDADSANMLAFQAADLIIFLSALALILQALCVFAVLRAKNKQLDREELVSALDLLDLVAHHHASTSREVTLTTAAATMAGDAPAAPPTATMQVTVSSGSTGAGSDVGAASAQDPADPRARSAIATAFRLSSSRLEQMVQTRVLRHFFLQSHGLPELFPFSKYLRQAQDNQITHMIDIEMSMWVLLILLLWAMDGVIVLVETWNDELERHALVSVFVIFAWSLALLHLVVAVYLSQALQKVLSAAGYHSSQDMLPMMRQIVAEESRNLAGSAMESALDAMHRVQDEQEALDLAKRRKYSHGCLREDSGFQLVAMCCRASKRRLYTKRSSAQRDSADVLTARVDTDTHRSSAPPTAAQLRQRDSAKHSMTAPRAPLTIRFFSRKALHFLIKFLIMQNGFYVAFLCQAVLYEFPELYHHFGVLAVVLIPLPLVLNMFVFQPRICRQFVVVSCIFRVDVTTLSEVVTHFSESVELRSDFVSCLLQSIRTNGQTVAALSEALAAQDPARTGLIELEELRQVLRRFGCQVSFFRFNGIAKLLFRLKGTRVAYAQLLFRLKGTRVAYAQVERLLALAEQEDAGSEQIGASSNSSIFASSSLGVRVTDRFQSAPAHPPSTSFSHHNVYPRYLYSVMLEEAEVQRRDRQSVLSRMSTDTIAILGGPELSKSAATVSRGLGASHLSLPLDADRRSTAILGASVLAASSNGLRSHFGLPQLSASHENDRSPAEHYQRVTRDWV</sequence>
<keyword evidence="6 9" id="KW-0472">Membrane</keyword>
<feature type="transmembrane region" description="Helical" evidence="9">
    <location>
        <begin position="15"/>
        <end position="35"/>
    </location>
</feature>
<feature type="transmembrane region" description="Helical" evidence="9">
    <location>
        <begin position="491"/>
        <end position="513"/>
    </location>
</feature>
<feature type="transmembrane region" description="Helical" evidence="9">
    <location>
        <begin position="94"/>
        <end position="114"/>
    </location>
</feature>
<feature type="transmembrane region" description="Helical" evidence="9">
    <location>
        <begin position="259"/>
        <end position="277"/>
    </location>
</feature>
<evidence type="ECO:0000256" key="2">
    <source>
        <dbReference type="ARBA" id="ARBA00006574"/>
    </source>
</evidence>
<feature type="region of interest" description="Disordered" evidence="8">
    <location>
        <begin position="788"/>
        <end position="810"/>
    </location>
</feature>
<comment type="caution">
    <text evidence="11">The sequence shown here is derived from an EMBL/GenBank/DDBJ whole genome shotgun (WGS) entry which is preliminary data.</text>
</comment>
<evidence type="ECO:0000256" key="9">
    <source>
        <dbReference type="SAM" id="Phobius"/>
    </source>
</evidence>
<dbReference type="InterPro" id="IPR002048">
    <property type="entry name" value="EF_hand_dom"/>
</dbReference>
<evidence type="ECO:0000313" key="11">
    <source>
        <dbReference type="EMBL" id="KAJ0398717.1"/>
    </source>
</evidence>
<dbReference type="AlphaFoldDB" id="A0AAD5Q7K7"/>
<dbReference type="Proteomes" id="UP001209570">
    <property type="component" value="Unassembled WGS sequence"/>
</dbReference>
<accession>A0AAD5Q7K7</accession>
<evidence type="ECO:0000256" key="6">
    <source>
        <dbReference type="ARBA" id="ARBA00023136"/>
    </source>
</evidence>
<organism evidence="11 12">
    <name type="scientific">Pythium insidiosum</name>
    <name type="common">Pythiosis disease agent</name>
    <dbReference type="NCBI Taxonomy" id="114742"/>
    <lineage>
        <taxon>Eukaryota</taxon>
        <taxon>Sar</taxon>
        <taxon>Stramenopiles</taxon>
        <taxon>Oomycota</taxon>
        <taxon>Peronosporomycetes</taxon>
        <taxon>Pythiales</taxon>
        <taxon>Pythiaceae</taxon>
        <taxon>Pythium</taxon>
    </lineage>
</organism>
<gene>
    <name evidence="11" type="ORF">P43SY_004134</name>
</gene>
<dbReference type="GO" id="GO:0016020">
    <property type="term" value="C:membrane"/>
    <property type="evidence" value="ECO:0007669"/>
    <property type="project" value="UniProtKB-SubCell"/>
</dbReference>
<dbReference type="GO" id="GO:0005509">
    <property type="term" value="F:calcium ion binding"/>
    <property type="evidence" value="ECO:0007669"/>
    <property type="project" value="InterPro"/>
</dbReference>
<comment type="subcellular location">
    <subcellularLocation>
        <location evidence="1">Membrane</location>
        <topology evidence="1">Multi-pass membrane protein</topology>
    </subcellularLocation>
</comment>
<keyword evidence="3 9" id="KW-0812">Transmembrane</keyword>
<evidence type="ECO:0000256" key="3">
    <source>
        <dbReference type="ARBA" id="ARBA00022692"/>
    </source>
</evidence>
<keyword evidence="7" id="KW-0568">Pathogenesis-related protein</keyword>
<feature type="transmembrane region" description="Helical" evidence="9">
    <location>
        <begin position="289"/>
        <end position="311"/>
    </location>
</feature>
<evidence type="ECO:0000313" key="12">
    <source>
        <dbReference type="Proteomes" id="UP001209570"/>
    </source>
</evidence>
<feature type="transmembrane region" description="Helical" evidence="9">
    <location>
        <begin position="464"/>
        <end position="485"/>
    </location>
</feature>
<evidence type="ECO:0000256" key="5">
    <source>
        <dbReference type="ARBA" id="ARBA00022989"/>
    </source>
</evidence>
<dbReference type="PANTHER" id="PTHR31942:SF52">
    <property type="entry name" value="MLO-LIKE PROTEIN 1"/>
    <property type="match status" value="1"/>
</dbReference>
<name>A0AAD5Q7K7_PYTIN</name>
<evidence type="ECO:0000256" key="4">
    <source>
        <dbReference type="ARBA" id="ARBA00022821"/>
    </source>
</evidence>
<dbReference type="PROSITE" id="PS50222">
    <property type="entry name" value="EF_HAND_2"/>
    <property type="match status" value="1"/>
</dbReference>
<evidence type="ECO:0000256" key="7">
    <source>
        <dbReference type="ARBA" id="ARBA00023265"/>
    </source>
</evidence>
<dbReference type="PANTHER" id="PTHR31942">
    <property type="entry name" value="MLO-LIKE PROTEIN 1"/>
    <property type="match status" value="1"/>
</dbReference>
<keyword evidence="12" id="KW-1185">Reference proteome</keyword>
<keyword evidence="4" id="KW-0611">Plant defense</keyword>
<comment type="similarity">
    <text evidence="2">Belongs to the MLO family.</text>
</comment>
<evidence type="ECO:0000256" key="8">
    <source>
        <dbReference type="SAM" id="MobiDB-lite"/>
    </source>
</evidence>